<dbReference type="STRING" id="1095629.A0A0C9XKX3"/>
<dbReference type="EMBL" id="KN838674">
    <property type="protein sequence ID" value="KIJ98236.1"/>
    <property type="molecule type" value="Genomic_DNA"/>
</dbReference>
<evidence type="ECO:0000313" key="2">
    <source>
        <dbReference type="EMBL" id="KIJ98236.1"/>
    </source>
</evidence>
<dbReference type="Proteomes" id="UP000054477">
    <property type="component" value="Unassembled WGS sequence"/>
</dbReference>
<gene>
    <name evidence="1" type="ORF">K443DRAFT_14620</name>
    <name evidence="2" type="ORF">K443DRAFT_9348</name>
</gene>
<name>A0A0C9XKX3_9AGAR</name>
<dbReference type="EMBL" id="KN839044">
    <property type="protein sequence ID" value="KIJ91176.1"/>
    <property type="molecule type" value="Genomic_DNA"/>
</dbReference>
<evidence type="ECO:0008006" key="4">
    <source>
        <dbReference type="Google" id="ProtNLM"/>
    </source>
</evidence>
<dbReference type="InterPro" id="IPR032675">
    <property type="entry name" value="LRR_dom_sf"/>
</dbReference>
<protein>
    <recommendedName>
        <fullName evidence="4">F-box domain-containing protein</fullName>
    </recommendedName>
</protein>
<organism evidence="2 3">
    <name type="scientific">Laccaria amethystina LaAM-08-1</name>
    <dbReference type="NCBI Taxonomy" id="1095629"/>
    <lineage>
        <taxon>Eukaryota</taxon>
        <taxon>Fungi</taxon>
        <taxon>Dikarya</taxon>
        <taxon>Basidiomycota</taxon>
        <taxon>Agaricomycotina</taxon>
        <taxon>Agaricomycetes</taxon>
        <taxon>Agaricomycetidae</taxon>
        <taxon>Agaricales</taxon>
        <taxon>Agaricineae</taxon>
        <taxon>Hydnangiaceae</taxon>
        <taxon>Laccaria</taxon>
    </lineage>
</organism>
<dbReference type="SUPFAM" id="SSF52047">
    <property type="entry name" value="RNI-like"/>
    <property type="match status" value="1"/>
</dbReference>
<evidence type="ECO:0000313" key="1">
    <source>
        <dbReference type="EMBL" id="KIJ91176.1"/>
    </source>
</evidence>
<dbReference type="AlphaFoldDB" id="A0A0C9XKX3"/>
<dbReference type="HOGENOM" id="CLU_021164_0_0_1"/>
<keyword evidence="3" id="KW-1185">Reference proteome</keyword>
<proteinExistence type="predicted"/>
<dbReference type="OrthoDB" id="3543113at2759"/>
<reference evidence="3" key="2">
    <citation type="submission" date="2015-01" db="EMBL/GenBank/DDBJ databases">
        <title>Evolutionary Origins and Diversification of the Mycorrhizal Mutualists.</title>
        <authorList>
            <consortium name="DOE Joint Genome Institute"/>
            <consortium name="Mycorrhizal Genomics Consortium"/>
            <person name="Kohler A."/>
            <person name="Kuo A."/>
            <person name="Nagy L.G."/>
            <person name="Floudas D."/>
            <person name="Copeland A."/>
            <person name="Barry K.W."/>
            <person name="Cichocki N."/>
            <person name="Veneault-Fourrey C."/>
            <person name="LaButti K."/>
            <person name="Lindquist E.A."/>
            <person name="Lipzen A."/>
            <person name="Lundell T."/>
            <person name="Morin E."/>
            <person name="Murat C."/>
            <person name="Riley R."/>
            <person name="Ohm R."/>
            <person name="Sun H."/>
            <person name="Tunlid A."/>
            <person name="Henrissat B."/>
            <person name="Grigoriev I.V."/>
            <person name="Hibbett D.S."/>
            <person name="Martin F."/>
        </authorList>
    </citation>
    <scope>NUCLEOTIDE SEQUENCE [LARGE SCALE GENOMIC DNA]</scope>
    <source>
        <strain evidence="1 3">LaAM-08-1</strain>
    </source>
</reference>
<dbReference type="Gene3D" id="3.80.10.10">
    <property type="entry name" value="Ribonuclease Inhibitor"/>
    <property type="match status" value="1"/>
</dbReference>
<accession>A0A0C9XKX3</accession>
<reference evidence="2 3" key="1">
    <citation type="submission" date="2014-04" db="EMBL/GenBank/DDBJ databases">
        <authorList>
            <consortium name="DOE Joint Genome Institute"/>
            <person name="Kuo A."/>
            <person name="Kohler A."/>
            <person name="Nagy L.G."/>
            <person name="Floudas D."/>
            <person name="Copeland A."/>
            <person name="Barry K.W."/>
            <person name="Cichocki N."/>
            <person name="Veneault-Fourrey C."/>
            <person name="LaButti K."/>
            <person name="Lindquist E.A."/>
            <person name="Lipzen A."/>
            <person name="Lundell T."/>
            <person name="Morin E."/>
            <person name="Murat C."/>
            <person name="Sun H."/>
            <person name="Tunlid A."/>
            <person name="Henrissat B."/>
            <person name="Grigoriev I.V."/>
            <person name="Hibbett D.S."/>
            <person name="Martin F."/>
            <person name="Nordberg H.P."/>
            <person name="Cantor M.N."/>
            <person name="Hua S.X."/>
        </authorList>
    </citation>
    <scope>NUCLEOTIDE SEQUENCE [LARGE SCALE GENOMIC DNA]</scope>
    <source>
        <strain evidence="2 3">LaAM-08-1</strain>
    </source>
</reference>
<reference evidence="2" key="3">
    <citation type="submission" date="2015-02" db="EMBL/GenBank/DDBJ databases">
        <title>Evolutionary Origins and Diversification of the Mycorrhizal Mutualists.</title>
        <authorList>
            <consortium name="DOE Joint Genome Institute"/>
            <consortium name="Mycorrhizal Genomics Consortium"/>
            <person name="Kohler A."/>
            <person name="Kuo A."/>
            <person name="Nagy L.G."/>
            <person name="Floudas D."/>
            <person name="Copeland A."/>
            <person name="Barry K.W."/>
            <person name="Cichocki N."/>
            <person name="Veneault-Fourrey C."/>
            <person name="LaButti K."/>
            <person name="Lindquist E.A."/>
            <person name="Lipzen A."/>
            <person name="Lundell T."/>
            <person name="Morin E."/>
            <person name="Murat C."/>
            <person name="Riley R."/>
            <person name="Ohm R."/>
            <person name="Sun H."/>
            <person name="Tunlid A."/>
            <person name="Henrissat B."/>
            <person name="Grigoriev I.V."/>
            <person name="Hibbett D.S."/>
            <person name="Martin F."/>
        </authorList>
    </citation>
    <scope>NUCLEOTIDE SEQUENCE</scope>
    <source>
        <strain evidence="2">LaAM-08-1</strain>
    </source>
</reference>
<sequence>MHPALAMKDILNEIFQNFQAEEWLTRREWWSNPDRYAMRPTTDKISLRNAALTCRCFSGLALDHLWCTFGSKLAKLLKLLPAFKRCRDNSVYVSVHPFCVSFPKPDLRLQILDGAIGDADWVRFEFYAMKVKNLTAHLDLDDIDPSVFSHIVYLREGRPLFPALRNLDIKISCSGTILPLFLSSRLLSIALTHAPTEESAQCPGAWSVLHALPTTIPGIHTLSLDLMLSDSALNAILRMTNLQHLHLLCPTPETKITYSFFWSLASLPKMVELSIPHVDIPSPPLTVDFPSTPFPCLNSLSWNGDSFGDVIFLLEVPKEHGIKFLKVESQRSRQPIHRDTWLRFFRTISTKFSKSLSKLHIEVLRDEQPPVTDDVRMFEPLLELHELEEFNVMNYAPWATLQDADLLLMAKAWPKICVMHLQSNAVHPKVTFHGLHSLASFCPHLCELWLPIDASSRANLKPVSLNVPSDHPLWYWNVGKSLIDDPALVASRLDKMFPNLCIFMNHDPYIHNRHLWNQVARGLPALRNVRRRCSQKT</sequence>
<evidence type="ECO:0000313" key="3">
    <source>
        <dbReference type="Proteomes" id="UP000054477"/>
    </source>
</evidence>